<feature type="domain" description="LTD" evidence="9">
    <location>
        <begin position="777"/>
        <end position="918"/>
    </location>
</feature>
<dbReference type="Pfam" id="PF00932">
    <property type="entry name" value="LTD"/>
    <property type="match status" value="2"/>
</dbReference>
<dbReference type="InterPro" id="IPR001322">
    <property type="entry name" value="Lamin_tail_dom"/>
</dbReference>
<dbReference type="InterPro" id="IPR013783">
    <property type="entry name" value="Ig-like_fold"/>
</dbReference>
<dbReference type="Gene3D" id="2.60.40.10">
    <property type="entry name" value="Immunoglobulins"/>
    <property type="match status" value="4"/>
</dbReference>
<evidence type="ECO:0000256" key="8">
    <source>
        <dbReference type="SAM" id="SignalP"/>
    </source>
</evidence>
<gene>
    <name evidence="10" type="ORF">DFQ11_101548</name>
</gene>
<evidence type="ECO:0000259" key="9">
    <source>
        <dbReference type="PROSITE" id="PS51841"/>
    </source>
</evidence>
<sequence>MMKKYSLIFLAFLCFSWSGYGQTEIFNLAGGGVFPADWTGTNNVTGRPIDESTYYHLQPGNPGDIIETASYNLSAYTSATFEVDIRSYGSGEHSALLVEVSTDGGATFTQSYTTPVTTTEYATHTINIPTVSANTVLRLSVNSFTGKGIRLRNLVLTAFGASGPTITTSPTALTGLDYVETLGPSAEQTFNVQGVLLTNDITLSAPTNFEISTTSGSGFGPTITLTESGGTVNTTTIYTRLIAGLTVNTYIGDITATSAGATTKTVSLEGIVTLTGGSNCNELFISEYVEGSGNNKYIEIYNPTNAVINISGYSLALYSNGSASPSSTQALSGTIPPYGTIVYANSSANIYTGAVTTTSVCNFNGDDAIALLNGSSYIDIIGTIGEDPGSAWTGSDGRSTENKTIRRNSSVQNGVSSNPVTGFPTFNSEWEVYNQDDISGLGAHLSDCEVPSPELQLVDESGDSQSCGYTIDFGDTGSNFDNPETTFDIKNVGTEDLVVSALNLSGTNAGEFSIISPVGGFTVSPGGTQTVTIQFTPTSNGYKTAELTISNNDSNEGTCVVNLTGNGVPPTPEIRVETNSGNNIPNGAGIAVAYNNTFAATIEGQTSASKTYFIVNLGTGNLDLSSITVSTTEFTIISNPAPTTLAPGDSAPVTIVFNPSSPGVKNAIVTINNNDVTPYTFAVRGTGICGSSTMISTPNSGPVGTVITLTDNSTDISTATVTLNGTALATTVINTNEIEVIVPAGAQTGNLVITNNFGCSSSFLFNVIDKQIGGCEGSATLTDIFISEVTDATLGGLTYIELYNGTGSTVNLSDYSIGIYNNGDATPINTVNLTGSMAHNTTFVVAIGATTNPSTNNSCPVNGNGELADQVFYVGGINMTFDEHDALRLLKSSGTVVVDAFGVYESNNWMDSVHTPISGDRGFNFRRLNTASPLPNPTFDDNNWLIIDWAGKGASSCGGNDYSDIGTYDFSTGVPPSITAQPNLPTTNCDITASISVTAEEGFTGGNPLTYQWYYSAPGDSGWTEVSNGALYSGATASTLDILDAINLNDYQYYCQVREDSNTCYTASNAVRLHIERTVWDGSSWSNSAPDINTIAYLDGNYTTSTDGSFSACQLIINAGNTLNVGDGDYVNVNLNVTNNGTFHIENNGSLVQIDDSGVNTGNISMLRDTQIRRLDYVYWSSPVSGFNVNNISPGSPTSLIFRWGPTTANANSTQGDWVPAAGEIMAPGVGYIVRGPSSYTNTAAVYTAEFNNGVPFNGLITLNVSRGDISANEDDDWNLLGNPYPSAINAIEFLNNSVNTSVLDGFVNIWTHGNLPSNAYADPFYQDFVYNYTANDYITYNASGTSSGPSTFNGNIAAGQGFMVNMKNGSAATQQIEFRNDMRDKSYDNSQFYRNGGTEKHRVWLDLISENQSSARILVGYVENATHQRDRLYDAITDNQNFYSLINNEKFVIQGRGLPFTDTDVIPLGVNITKQGNHTIAIAFVDGLFETENQTVYLKDNVLGIVHNLNENPYSFNSDIGEFNDRFEIVFNPISLSIDDPFIDSNAISIIEFPNGDVQFSVAKHHSIKHVEILDVTGRRVYNLKGRSSVEVYDLSNLSQAAYIAKITLSNGQVISKKAVKQR</sequence>
<evidence type="ECO:0000256" key="4">
    <source>
        <dbReference type="ARBA" id="ARBA00022729"/>
    </source>
</evidence>
<dbReference type="RefSeq" id="WP_110474066.1">
    <property type="nucleotide sequence ID" value="NZ_BMWQ01000001.1"/>
</dbReference>
<dbReference type="InterPro" id="IPR026444">
    <property type="entry name" value="Secre_tail"/>
</dbReference>
<dbReference type="Proteomes" id="UP000248054">
    <property type="component" value="Unassembled WGS sequence"/>
</dbReference>
<keyword evidence="4 8" id="KW-0732">Signal</keyword>
<dbReference type="InterPro" id="IPR031549">
    <property type="entry name" value="ASH"/>
</dbReference>
<dbReference type="InterPro" id="IPR053879">
    <property type="entry name" value="HYDIN_VesB_CFA65-like_Ig"/>
</dbReference>
<dbReference type="PANTHER" id="PTHR42834">
    <property type="entry name" value="ENDONUCLEASE/EXONUCLEASE/PHOSPHATASE FAMILY PROTEIN (AFU_ORTHOLOGUE AFUA_3G09210)"/>
    <property type="match status" value="1"/>
</dbReference>
<keyword evidence="5" id="KW-0969">Cilium</keyword>
<accession>A0A2V4XWD3</accession>
<evidence type="ECO:0000256" key="6">
    <source>
        <dbReference type="ARBA" id="ARBA00023273"/>
    </source>
</evidence>
<proteinExistence type="predicted"/>
<feature type="compositionally biased region" description="Polar residues" evidence="7">
    <location>
        <begin position="407"/>
        <end position="420"/>
    </location>
</feature>
<evidence type="ECO:0000256" key="2">
    <source>
        <dbReference type="ARBA" id="ARBA00004496"/>
    </source>
</evidence>
<evidence type="ECO:0000256" key="3">
    <source>
        <dbReference type="ARBA" id="ARBA00022490"/>
    </source>
</evidence>
<dbReference type="NCBIfam" id="NF012200">
    <property type="entry name" value="choice_anch_D"/>
    <property type="match status" value="2"/>
</dbReference>
<dbReference type="EMBL" id="QJTD01000001">
    <property type="protein sequence ID" value="PYE83117.1"/>
    <property type="molecule type" value="Genomic_DNA"/>
</dbReference>
<protein>
    <submittedName>
        <fullName evidence="10">ASPM-SPD-2-Hydin domain-containing protein</fullName>
    </submittedName>
</protein>
<dbReference type="OrthoDB" id="1652165at2"/>
<dbReference type="InterPro" id="IPR014756">
    <property type="entry name" value="Ig_E-set"/>
</dbReference>
<dbReference type="GO" id="GO:0005737">
    <property type="term" value="C:cytoplasm"/>
    <property type="evidence" value="ECO:0007669"/>
    <property type="project" value="UniProtKB-SubCell"/>
</dbReference>
<organism evidence="10 11">
    <name type="scientific">Winogradskyella epiphytica</name>
    <dbReference type="NCBI Taxonomy" id="262005"/>
    <lineage>
        <taxon>Bacteria</taxon>
        <taxon>Pseudomonadati</taxon>
        <taxon>Bacteroidota</taxon>
        <taxon>Flavobacteriia</taxon>
        <taxon>Flavobacteriales</taxon>
        <taxon>Flavobacteriaceae</taxon>
        <taxon>Winogradskyella</taxon>
    </lineage>
</organism>
<comment type="subcellular location">
    <subcellularLocation>
        <location evidence="1">Cell projection</location>
        <location evidence="1">Cilium</location>
    </subcellularLocation>
    <subcellularLocation>
        <location evidence="2">Cytoplasm</location>
    </subcellularLocation>
</comment>
<evidence type="ECO:0000256" key="5">
    <source>
        <dbReference type="ARBA" id="ARBA00023069"/>
    </source>
</evidence>
<evidence type="ECO:0000313" key="11">
    <source>
        <dbReference type="Proteomes" id="UP000248054"/>
    </source>
</evidence>
<name>A0A2V4XWD3_9FLAO</name>
<dbReference type="Pfam" id="PF15780">
    <property type="entry name" value="ASH"/>
    <property type="match status" value="1"/>
</dbReference>
<dbReference type="Pfam" id="PF22544">
    <property type="entry name" value="HYDIN_VesB_CFA65-like_Ig"/>
    <property type="match status" value="1"/>
</dbReference>
<dbReference type="SUPFAM" id="SSF81296">
    <property type="entry name" value="E set domains"/>
    <property type="match status" value="1"/>
</dbReference>
<keyword evidence="11" id="KW-1185">Reference proteome</keyword>
<evidence type="ECO:0000313" key="10">
    <source>
        <dbReference type="EMBL" id="PYE83117.1"/>
    </source>
</evidence>
<evidence type="ECO:0000256" key="7">
    <source>
        <dbReference type="SAM" id="MobiDB-lite"/>
    </source>
</evidence>
<dbReference type="PROSITE" id="PS51841">
    <property type="entry name" value="LTD"/>
    <property type="match status" value="2"/>
</dbReference>
<feature type="domain" description="LTD" evidence="9">
    <location>
        <begin position="255"/>
        <end position="425"/>
    </location>
</feature>
<evidence type="ECO:0000256" key="1">
    <source>
        <dbReference type="ARBA" id="ARBA00004138"/>
    </source>
</evidence>
<feature type="chain" id="PRO_5015869674" evidence="8">
    <location>
        <begin position="22"/>
        <end position="1624"/>
    </location>
</feature>
<dbReference type="PANTHER" id="PTHR42834:SF1">
    <property type="entry name" value="ENDONUCLEASE_EXONUCLEASE_PHOSPHATASE FAMILY PROTEIN (AFU_ORTHOLOGUE AFUA_3G09210)"/>
    <property type="match status" value="1"/>
</dbReference>
<reference evidence="10 11" key="1">
    <citation type="submission" date="2018-06" db="EMBL/GenBank/DDBJ databases">
        <title>Genomic Encyclopedia of Type Strains, Phase III (KMG-III): the genomes of soil and plant-associated and newly described type strains.</title>
        <authorList>
            <person name="Whitman W."/>
        </authorList>
    </citation>
    <scope>NUCLEOTIDE SEQUENCE [LARGE SCALE GENOMIC DNA]</scope>
    <source>
        <strain evidence="10 11">CECT 7945</strain>
    </source>
</reference>
<comment type="caution">
    <text evidence="10">The sequence shown here is derived from an EMBL/GenBank/DDBJ whole genome shotgun (WGS) entry which is preliminary data.</text>
</comment>
<dbReference type="NCBIfam" id="TIGR04183">
    <property type="entry name" value="Por_Secre_tail"/>
    <property type="match status" value="1"/>
</dbReference>
<keyword evidence="3" id="KW-0963">Cytoplasm</keyword>
<feature type="region of interest" description="Disordered" evidence="7">
    <location>
        <begin position="389"/>
        <end position="420"/>
    </location>
</feature>
<keyword evidence="6" id="KW-0966">Cell projection</keyword>
<feature type="signal peptide" evidence="8">
    <location>
        <begin position="1"/>
        <end position="21"/>
    </location>
</feature>